<dbReference type="GO" id="GO:0016740">
    <property type="term" value="F:transferase activity"/>
    <property type="evidence" value="ECO:0007669"/>
    <property type="project" value="UniProtKB-KW"/>
</dbReference>
<accession>A0A438XPJ5</accession>
<feature type="transmembrane region" description="Helical" evidence="1">
    <location>
        <begin position="20"/>
        <end position="37"/>
    </location>
</feature>
<name>A0A438XPJ5_HELPX</name>
<evidence type="ECO:0000256" key="1">
    <source>
        <dbReference type="SAM" id="Phobius"/>
    </source>
</evidence>
<sequence length="38" mass="4568">MLYSLLYGYFNINLFQYLTFRAGLGFFIAFFLTLFLMP</sequence>
<proteinExistence type="predicted"/>
<reference evidence="2 3" key="1">
    <citation type="submission" date="2018-11" db="EMBL/GenBank/DDBJ databases">
        <title>Genetic determinants and prediction of antibiotic resistance phenotypes in Helicobacter pylori.</title>
        <authorList>
            <person name="Wagner K."/>
        </authorList>
    </citation>
    <scope>NUCLEOTIDE SEQUENCE [LARGE SCALE GENOMIC DNA]</scope>
    <source>
        <strain evidence="2 3">ZH70</strain>
    </source>
</reference>
<keyword evidence="1" id="KW-0472">Membrane</keyword>
<protein>
    <submittedName>
        <fullName evidence="2">Phospho-N-acetylmuramoyl-pentapeptide-transferase</fullName>
    </submittedName>
</protein>
<keyword evidence="1" id="KW-0812">Transmembrane</keyword>
<dbReference type="Proteomes" id="UP000289022">
    <property type="component" value="Unassembled WGS sequence"/>
</dbReference>
<evidence type="ECO:0000313" key="2">
    <source>
        <dbReference type="EMBL" id="RVZ39819.1"/>
    </source>
</evidence>
<comment type="caution">
    <text evidence="2">The sequence shown here is derived from an EMBL/GenBank/DDBJ whole genome shotgun (WGS) entry which is preliminary data.</text>
</comment>
<organism evidence="2 3">
    <name type="scientific">Helicobacter pylori</name>
    <name type="common">Campylobacter pylori</name>
    <dbReference type="NCBI Taxonomy" id="210"/>
    <lineage>
        <taxon>Bacteria</taxon>
        <taxon>Pseudomonadati</taxon>
        <taxon>Campylobacterota</taxon>
        <taxon>Epsilonproteobacteria</taxon>
        <taxon>Campylobacterales</taxon>
        <taxon>Helicobacteraceae</taxon>
        <taxon>Helicobacter</taxon>
    </lineage>
</organism>
<evidence type="ECO:0000313" key="3">
    <source>
        <dbReference type="Proteomes" id="UP000289022"/>
    </source>
</evidence>
<feature type="non-terminal residue" evidence="2">
    <location>
        <position position="38"/>
    </location>
</feature>
<dbReference type="EMBL" id="RJGP01000183">
    <property type="protein sequence ID" value="RVZ39819.1"/>
    <property type="molecule type" value="Genomic_DNA"/>
</dbReference>
<gene>
    <name evidence="2" type="ORF">EC518_04790</name>
</gene>
<keyword evidence="1" id="KW-1133">Transmembrane helix</keyword>
<keyword evidence="2" id="KW-0808">Transferase</keyword>
<dbReference type="AlphaFoldDB" id="A0A438XPJ5"/>